<proteinExistence type="inferred from homology"/>
<evidence type="ECO:0000256" key="2">
    <source>
        <dbReference type="ARBA" id="ARBA00022603"/>
    </source>
</evidence>
<dbReference type="PROSITE" id="PS00092">
    <property type="entry name" value="N6_MTASE"/>
    <property type="match status" value="1"/>
</dbReference>
<keyword evidence="3" id="KW-0808">Transferase</keyword>
<evidence type="ECO:0000256" key="3">
    <source>
        <dbReference type="ARBA" id="ARBA00022679"/>
    </source>
</evidence>
<dbReference type="Gene3D" id="3.40.50.150">
    <property type="entry name" value="Vaccinia Virus protein VP39"/>
    <property type="match status" value="1"/>
</dbReference>
<evidence type="ECO:0000313" key="6">
    <source>
        <dbReference type="EMBL" id="UXE64361.1"/>
    </source>
</evidence>
<dbReference type="PRINTS" id="PR00506">
    <property type="entry name" value="D21N6MTFRASE"/>
</dbReference>
<dbReference type="GO" id="GO:0032259">
    <property type="term" value="P:methylation"/>
    <property type="evidence" value="ECO:0007669"/>
    <property type="project" value="UniProtKB-KW"/>
</dbReference>
<protein>
    <submittedName>
        <fullName evidence="6">Site-specific DNA-methyltransferase</fullName>
    </submittedName>
</protein>
<dbReference type="KEGG" id="wna:KA717_18905"/>
<keyword evidence="2" id="KW-0489">Methyltransferase</keyword>
<reference evidence="6" key="1">
    <citation type="submission" date="2021-04" db="EMBL/GenBank/DDBJ databases">
        <title>Genome sequence of Woronichinia naegeliana from Washington state freshwater lake bloom.</title>
        <authorList>
            <person name="Dreher T.W."/>
        </authorList>
    </citation>
    <scope>NUCLEOTIDE SEQUENCE</scope>
    <source>
        <strain evidence="6">WA131</strain>
    </source>
</reference>
<dbReference type="Proteomes" id="UP001065613">
    <property type="component" value="Chromosome"/>
</dbReference>
<gene>
    <name evidence="6" type="ORF">KA717_18905</name>
</gene>
<evidence type="ECO:0000259" key="5">
    <source>
        <dbReference type="Pfam" id="PF01555"/>
    </source>
</evidence>
<sequence>MTEDKLPLTSQDVLTDRISVLSELFPEVFVEGKIDFEQLKLALGESADEGRERYGLSWAGKSEAIRNLQAQSVGTLKPVPEESVNFETTENLFIEGDNLEVLKLLQKSYHNQIKMIYIDPPYNTGKEFIYPDNFREGLEDYLRFSGQKNGEGIKLTTNTETSGRIHSNWLSMIYPRLFLARNLLKDDGVIFVSIDDNEIANLRLLMNEIFGAENFICQIIIQSNKRGQTYKEISKTHEYLLLYSKSDFYNLSEISKGNSALPHQDEIGSFELWELRNRNPKFGRHNRPNLYFPIYVSPTIVDSNGFFKISLTKSEDFSIEVFPKNSEGNDSCWRWSKNKIESEGLLGKFPILVAKKKRDNG</sequence>
<dbReference type="InterPro" id="IPR029063">
    <property type="entry name" value="SAM-dependent_MTases_sf"/>
</dbReference>
<organism evidence="6">
    <name type="scientific">Woronichinia naegeliana WA131</name>
    <dbReference type="NCBI Taxonomy" id="2824559"/>
    <lineage>
        <taxon>Bacteria</taxon>
        <taxon>Bacillati</taxon>
        <taxon>Cyanobacteriota</taxon>
        <taxon>Cyanophyceae</taxon>
        <taxon>Synechococcales</taxon>
        <taxon>Coelosphaeriaceae</taxon>
        <taxon>Woronichinia</taxon>
    </lineage>
</organism>
<dbReference type="Pfam" id="PF01555">
    <property type="entry name" value="N6_N4_Mtase"/>
    <property type="match status" value="1"/>
</dbReference>
<dbReference type="GO" id="GO:0008170">
    <property type="term" value="F:N-methyltransferase activity"/>
    <property type="evidence" value="ECO:0007669"/>
    <property type="project" value="InterPro"/>
</dbReference>
<dbReference type="AlphaFoldDB" id="A0A977PYQ8"/>
<dbReference type="InterPro" id="IPR002052">
    <property type="entry name" value="DNA_methylase_N6_adenine_CS"/>
</dbReference>
<evidence type="ECO:0000256" key="1">
    <source>
        <dbReference type="ARBA" id="ARBA00006594"/>
    </source>
</evidence>
<dbReference type="InterPro" id="IPR002295">
    <property type="entry name" value="N4/N6-MTase_EcoPI_Mod-like"/>
</dbReference>
<name>A0A977PYQ8_9CYAN</name>
<evidence type="ECO:0000256" key="4">
    <source>
        <dbReference type="ARBA" id="ARBA00022691"/>
    </source>
</evidence>
<feature type="domain" description="DNA methylase N-4/N-6" evidence="5">
    <location>
        <begin position="113"/>
        <end position="274"/>
    </location>
</feature>
<dbReference type="SUPFAM" id="SSF53335">
    <property type="entry name" value="S-adenosyl-L-methionine-dependent methyltransferases"/>
    <property type="match status" value="1"/>
</dbReference>
<comment type="similarity">
    <text evidence="1">Belongs to the N(4)/N(6)-methyltransferase family.</text>
</comment>
<keyword evidence="4" id="KW-0949">S-adenosyl-L-methionine</keyword>
<accession>A0A977PYQ8</accession>
<dbReference type="InterPro" id="IPR002941">
    <property type="entry name" value="DNA_methylase_N4/N6"/>
</dbReference>
<dbReference type="EMBL" id="CP073041">
    <property type="protein sequence ID" value="UXE64361.1"/>
    <property type="molecule type" value="Genomic_DNA"/>
</dbReference>
<dbReference type="GO" id="GO:0003677">
    <property type="term" value="F:DNA binding"/>
    <property type="evidence" value="ECO:0007669"/>
    <property type="project" value="InterPro"/>
</dbReference>